<evidence type="ECO:0000256" key="5">
    <source>
        <dbReference type="ARBA" id="ARBA00013063"/>
    </source>
</evidence>
<keyword evidence="10" id="KW-1185">Reference proteome</keyword>
<evidence type="ECO:0000256" key="2">
    <source>
        <dbReference type="ARBA" id="ARBA00004736"/>
    </source>
</evidence>
<evidence type="ECO:0000313" key="9">
    <source>
        <dbReference type="EMBL" id="OLO12556.1"/>
    </source>
</evidence>
<dbReference type="PROSITE" id="PS00159">
    <property type="entry name" value="ALDOLASE_KDPG_KHG_1"/>
    <property type="match status" value="1"/>
</dbReference>
<evidence type="ECO:0000256" key="8">
    <source>
        <dbReference type="ARBA" id="ARBA00023277"/>
    </source>
</evidence>
<accession>A0A1Q8TFX0</accession>
<dbReference type="PANTHER" id="PTHR30246:SF1">
    <property type="entry name" value="2-DEHYDRO-3-DEOXY-6-PHOSPHOGALACTONATE ALDOLASE-RELATED"/>
    <property type="match status" value="1"/>
</dbReference>
<evidence type="ECO:0000256" key="6">
    <source>
        <dbReference type="ARBA" id="ARBA00023239"/>
    </source>
</evidence>
<dbReference type="RefSeq" id="WP_075368199.1">
    <property type="nucleotide sequence ID" value="NZ_MSDQ01000006.1"/>
</dbReference>
<dbReference type="STRING" id="223900.GCA_000821045_01847"/>
<dbReference type="PROSITE" id="PS00160">
    <property type="entry name" value="ALDOLASE_KDPG_KHG_2"/>
    <property type="match status" value="1"/>
</dbReference>
<dbReference type="GO" id="GO:0008675">
    <property type="term" value="F:2-dehydro-3-deoxy-phosphogluconate aldolase activity"/>
    <property type="evidence" value="ECO:0007669"/>
    <property type="project" value="UniProtKB-EC"/>
</dbReference>
<keyword evidence="8" id="KW-0119">Carbohydrate metabolism</keyword>
<dbReference type="InterPro" id="IPR031338">
    <property type="entry name" value="KDPG/KHG_AS_2"/>
</dbReference>
<sequence length="220" mass="23821">MTIDKQLPSTRTTELDSICQKVEVIPVLVIDRLEDAVPMARALVEGGINVLEITLRTDCALDAIRRMRAALPGVSIGAGTVLTPAQYRLAEEAGVDFVVTPGTTEALYRYGVESPVPMLPGVATVSELMTGWQYGYRRFKFFPAEASGGAKAIKSIGGPIPDAQFCPTGGITVENADDYLSLPNVMCVGGSWLTPKNLVENEDWDGIRELARQAAERFHH</sequence>
<name>A0A1Q8TFX0_9GAMM</name>
<gene>
    <name evidence="9" type="ORF">BTW10_03565</name>
</gene>
<dbReference type="SUPFAM" id="SSF51569">
    <property type="entry name" value="Aldolase"/>
    <property type="match status" value="1"/>
</dbReference>
<dbReference type="AlphaFoldDB" id="A0A1Q8TFX0"/>
<evidence type="ECO:0000256" key="3">
    <source>
        <dbReference type="ARBA" id="ARBA00006906"/>
    </source>
</evidence>
<comment type="catalytic activity">
    <reaction evidence="1">
        <text>2-dehydro-3-deoxy-6-phospho-D-gluconate = D-glyceraldehyde 3-phosphate + pyruvate</text>
        <dbReference type="Rhea" id="RHEA:17089"/>
        <dbReference type="ChEBI" id="CHEBI:15361"/>
        <dbReference type="ChEBI" id="CHEBI:57569"/>
        <dbReference type="ChEBI" id="CHEBI:59776"/>
        <dbReference type="EC" id="4.1.2.14"/>
    </reaction>
</comment>
<evidence type="ECO:0000256" key="1">
    <source>
        <dbReference type="ARBA" id="ARBA00000654"/>
    </source>
</evidence>
<dbReference type="EMBL" id="MSDQ01000006">
    <property type="protein sequence ID" value="OLO12556.1"/>
    <property type="molecule type" value="Genomic_DNA"/>
</dbReference>
<dbReference type="Gene3D" id="3.20.20.70">
    <property type="entry name" value="Aldolase class I"/>
    <property type="match status" value="1"/>
</dbReference>
<dbReference type="NCBIfam" id="NF004325">
    <property type="entry name" value="PRK05718.1"/>
    <property type="match status" value="1"/>
</dbReference>
<comment type="similarity">
    <text evidence="3">Belongs to the KHG/KDPG aldolase family.</text>
</comment>
<comment type="caution">
    <text evidence="9">The sequence shown here is derived from an EMBL/GenBank/DDBJ whole genome shotgun (WGS) entry which is preliminary data.</text>
</comment>
<organism evidence="9 10">
    <name type="scientific">Chromohalobacter japonicus</name>
    <dbReference type="NCBI Taxonomy" id="223900"/>
    <lineage>
        <taxon>Bacteria</taxon>
        <taxon>Pseudomonadati</taxon>
        <taxon>Pseudomonadota</taxon>
        <taxon>Gammaproteobacteria</taxon>
        <taxon>Oceanospirillales</taxon>
        <taxon>Halomonadaceae</taxon>
        <taxon>Chromohalobacter</taxon>
    </lineage>
</organism>
<dbReference type="NCBIfam" id="TIGR01182">
    <property type="entry name" value="eda"/>
    <property type="match status" value="1"/>
</dbReference>
<comment type="subunit">
    <text evidence="4">Homotrimer.</text>
</comment>
<dbReference type="Proteomes" id="UP000186806">
    <property type="component" value="Unassembled WGS sequence"/>
</dbReference>
<evidence type="ECO:0000313" key="10">
    <source>
        <dbReference type="Proteomes" id="UP000186806"/>
    </source>
</evidence>
<dbReference type="InterPro" id="IPR031337">
    <property type="entry name" value="KDPG/KHG_AS_1"/>
</dbReference>
<reference evidence="9 10" key="1">
    <citation type="submission" date="2016-12" db="EMBL/GenBank/DDBJ databases">
        <title>Draft genome sequences of strains Salinicola socius SMB35, Salinicola sp. MH3R3-1 and Chromohalobacter sp. SMB17 from the Verkhnekamsk potash mining region of Russia.</title>
        <authorList>
            <person name="Mavrodi D.V."/>
            <person name="Olsson B.E."/>
            <person name="Korsakova E.S."/>
            <person name="Pyankova A."/>
            <person name="Mavrodi O.V."/>
            <person name="Plotnikova E.G."/>
        </authorList>
    </citation>
    <scope>NUCLEOTIDE SEQUENCE [LARGE SCALE GENOMIC DNA]</scope>
    <source>
        <strain evidence="9 10">SMB17</strain>
    </source>
</reference>
<evidence type="ECO:0000256" key="7">
    <source>
        <dbReference type="ARBA" id="ARBA00023270"/>
    </source>
</evidence>
<dbReference type="EC" id="4.1.2.14" evidence="5"/>
<protein>
    <recommendedName>
        <fullName evidence="5">2-dehydro-3-deoxy-phosphogluconate aldolase</fullName>
        <ecNumber evidence="5">4.1.2.14</ecNumber>
    </recommendedName>
</protein>
<dbReference type="InterPro" id="IPR000887">
    <property type="entry name" value="Aldlse_KDPG_KHG"/>
</dbReference>
<keyword evidence="6" id="KW-0456">Lyase</keyword>
<keyword evidence="7" id="KW-0704">Schiff base</keyword>
<evidence type="ECO:0000256" key="4">
    <source>
        <dbReference type="ARBA" id="ARBA00011233"/>
    </source>
</evidence>
<proteinExistence type="inferred from homology"/>
<dbReference type="PANTHER" id="PTHR30246">
    <property type="entry name" value="2-KETO-3-DEOXY-6-PHOSPHOGLUCONATE ALDOLASE"/>
    <property type="match status" value="1"/>
</dbReference>
<dbReference type="Pfam" id="PF01081">
    <property type="entry name" value="Aldolase"/>
    <property type="match status" value="1"/>
</dbReference>
<comment type="pathway">
    <text evidence="2">Carbohydrate acid metabolism; 2-dehydro-3-deoxy-D-gluconate degradation; D-glyceraldehyde 3-phosphate and pyruvate from 2-dehydro-3-deoxy-D-gluconate: step 2/2.</text>
</comment>
<dbReference type="CDD" id="cd00452">
    <property type="entry name" value="KDPG_aldolase"/>
    <property type="match status" value="1"/>
</dbReference>
<dbReference type="InterPro" id="IPR013785">
    <property type="entry name" value="Aldolase_TIM"/>
</dbReference>